<comment type="caution">
    <text evidence="2">The sequence shown here is derived from an EMBL/GenBank/DDBJ whole genome shotgun (WGS) entry which is preliminary data.</text>
</comment>
<evidence type="ECO:0000256" key="1">
    <source>
        <dbReference type="SAM" id="Phobius"/>
    </source>
</evidence>
<keyword evidence="1" id="KW-0472">Membrane</keyword>
<keyword evidence="1" id="KW-1133">Transmembrane helix</keyword>
<gene>
    <name evidence="2" type="ORF">GCM10010280_17070</name>
</gene>
<organism evidence="2 3">
    <name type="scientific">Streptomyces pilosus</name>
    <dbReference type="NCBI Taxonomy" id="28893"/>
    <lineage>
        <taxon>Bacteria</taxon>
        <taxon>Bacillati</taxon>
        <taxon>Actinomycetota</taxon>
        <taxon>Actinomycetes</taxon>
        <taxon>Kitasatosporales</taxon>
        <taxon>Streptomycetaceae</taxon>
        <taxon>Streptomyces</taxon>
    </lineage>
</organism>
<keyword evidence="1" id="KW-0812">Transmembrane</keyword>
<evidence type="ECO:0008006" key="4">
    <source>
        <dbReference type="Google" id="ProtNLM"/>
    </source>
</evidence>
<accession>A0A918BL08</accession>
<keyword evidence="3" id="KW-1185">Reference proteome</keyword>
<dbReference type="AlphaFoldDB" id="A0A918BL08"/>
<evidence type="ECO:0000313" key="2">
    <source>
        <dbReference type="EMBL" id="GGQ71512.1"/>
    </source>
</evidence>
<dbReference type="Proteomes" id="UP000656732">
    <property type="component" value="Unassembled WGS sequence"/>
</dbReference>
<evidence type="ECO:0000313" key="3">
    <source>
        <dbReference type="Proteomes" id="UP000656732"/>
    </source>
</evidence>
<feature type="transmembrane region" description="Helical" evidence="1">
    <location>
        <begin position="112"/>
        <end position="129"/>
    </location>
</feature>
<dbReference type="RefSeq" id="WP_189557050.1">
    <property type="nucleotide sequence ID" value="NZ_BMTU01000003.1"/>
</dbReference>
<proteinExistence type="predicted"/>
<reference evidence="2" key="1">
    <citation type="journal article" date="2014" name="Int. J. Syst. Evol. Microbiol.">
        <title>Complete genome sequence of Corynebacterium casei LMG S-19264T (=DSM 44701T), isolated from a smear-ripened cheese.</title>
        <authorList>
            <consortium name="US DOE Joint Genome Institute (JGI-PGF)"/>
            <person name="Walter F."/>
            <person name="Albersmeier A."/>
            <person name="Kalinowski J."/>
            <person name="Ruckert C."/>
        </authorList>
    </citation>
    <scope>NUCLEOTIDE SEQUENCE</scope>
    <source>
        <strain evidence="2">JCM 4403</strain>
    </source>
</reference>
<name>A0A918BL08_9ACTN</name>
<sequence>MDAELLVPALCTGFGLGALAAAVRALTVAVRLWAGGERVPGVVIPRAAFDRRPGALVAYTDRLGRAFVLDPGRYGSFHGLPQAGATVPVVHARNRPEQARVWSVRALLAPSFGWFLTSALACGTALAVLP</sequence>
<protein>
    <recommendedName>
        <fullName evidence="4">DUF3592 domain-containing protein</fullName>
    </recommendedName>
</protein>
<dbReference type="EMBL" id="BMTU01000003">
    <property type="protein sequence ID" value="GGQ71512.1"/>
    <property type="molecule type" value="Genomic_DNA"/>
</dbReference>
<reference evidence="2" key="2">
    <citation type="submission" date="2020-09" db="EMBL/GenBank/DDBJ databases">
        <authorList>
            <person name="Sun Q."/>
            <person name="Ohkuma M."/>
        </authorList>
    </citation>
    <scope>NUCLEOTIDE SEQUENCE</scope>
    <source>
        <strain evidence="2">JCM 4403</strain>
    </source>
</reference>